<organism evidence="1 2">
    <name type="scientific">Acinetobacter colistiniresistens</name>
    <dbReference type="NCBI Taxonomy" id="280145"/>
    <lineage>
        <taxon>Bacteria</taxon>
        <taxon>Pseudomonadati</taxon>
        <taxon>Pseudomonadota</taxon>
        <taxon>Gammaproteobacteria</taxon>
        <taxon>Moraxellales</taxon>
        <taxon>Moraxellaceae</taxon>
        <taxon>Acinetobacter</taxon>
    </lineage>
</organism>
<reference evidence="1 2" key="1">
    <citation type="submission" date="2013-02" db="EMBL/GenBank/DDBJ databases">
        <title>The Genome Sequence of Acinetobacter sp. NIPH 1859.</title>
        <authorList>
            <consortium name="The Broad Institute Genome Sequencing Platform"/>
            <consortium name="The Broad Institute Genome Sequencing Center for Infectious Disease"/>
            <person name="Cerqueira G."/>
            <person name="Feldgarden M."/>
            <person name="Courvalin P."/>
            <person name="Perichon B."/>
            <person name="Grillot-Courvalin C."/>
            <person name="Clermont D."/>
            <person name="Rocha E."/>
            <person name="Yoon E.-J."/>
            <person name="Nemec A."/>
            <person name="Walker B."/>
            <person name="Young S.K."/>
            <person name="Zeng Q."/>
            <person name="Gargeya S."/>
            <person name="Fitzgerald M."/>
            <person name="Haas B."/>
            <person name="Abouelleil A."/>
            <person name="Alvarado L."/>
            <person name="Arachchi H.M."/>
            <person name="Berlin A.M."/>
            <person name="Chapman S.B."/>
            <person name="Dewar J."/>
            <person name="Goldberg J."/>
            <person name="Griggs A."/>
            <person name="Gujja S."/>
            <person name="Hansen M."/>
            <person name="Howarth C."/>
            <person name="Imamovic A."/>
            <person name="Larimer J."/>
            <person name="McCowan C."/>
            <person name="Murphy C."/>
            <person name="Neiman D."/>
            <person name="Pearson M."/>
            <person name="Priest M."/>
            <person name="Roberts A."/>
            <person name="Saif S."/>
            <person name="Shea T."/>
            <person name="Sisk P."/>
            <person name="Sykes S."/>
            <person name="Wortman J."/>
            <person name="Nusbaum C."/>
            <person name="Birren B."/>
        </authorList>
    </citation>
    <scope>NUCLEOTIDE SEQUENCE [LARGE SCALE GENOMIC DNA]</scope>
    <source>
        <strain evidence="1 2">NIPH 1859</strain>
    </source>
</reference>
<comment type="caution">
    <text evidence="1">The sequence shown here is derived from an EMBL/GenBank/DDBJ whole genome shotgun (WGS) entry which is preliminary data.</text>
</comment>
<evidence type="ECO:0000313" key="1">
    <source>
        <dbReference type="EMBL" id="ENX34121.1"/>
    </source>
</evidence>
<name>N9QVR3_9GAMM</name>
<gene>
    <name evidence="1" type="ORF">F889_02785</name>
</gene>
<accession>N9QVR3</accession>
<protein>
    <submittedName>
        <fullName evidence="1">Uncharacterized protein</fullName>
    </submittedName>
</protein>
<proteinExistence type="predicted"/>
<sequence length="56" mass="6493">MSEQKYHWYLIGYTFSDKSNNGSTRNFSIQLPLETFLPPVSKSKLNELNVIGAEWI</sequence>
<dbReference type="EMBL" id="APRZ01000017">
    <property type="protein sequence ID" value="ENX34121.1"/>
    <property type="molecule type" value="Genomic_DNA"/>
</dbReference>
<keyword evidence="2" id="KW-1185">Reference proteome</keyword>
<dbReference type="HOGENOM" id="CLU_3003539_0_0_6"/>
<evidence type="ECO:0000313" key="2">
    <source>
        <dbReference type="Proteomes" id="UP000013009"/>
    </source>
</evidence>
<dbReference type="AlphaFoldDB" id="N9QVR3"/>
<dbReference type="Proteomes" id="UP000013009">
    <property type="component" value="Unassembled WGS sequence"/>
</dbReference>
<dbReference type="PATRIC" id="fig|1217695.3.peg.2714"/>